<evidence type="ECO:0000313" key="2">
    <source>
        <dbReference type="Proteomes" id="UP000199662"/>
    </source>
</evidence>
<dbReference type="PANTHER" id="PTHR33747">
    <property type="entry name" value="UPF0225 PROTEIN SCO1677"/>
    <property type="match status" value="1"/>
</dbReference>
<dbReference type="InterPro" id="IPR004027">
    <property type="entry name" value="SEC_C_motif"/>
</dbReference>
<name>A0A1H6UK54_9FIRM</name>
<dbReference type="Gene3D" id="3.10.450.50">
    <property type="match status" value="1"/>
</dbReference>
<protein>
    <submittedName>
        <fullName evidence="1">SEC-C motif-containing protein</fullName>
    </submittedName>
</protein>
<dbReference type="STRING" id="84035.SAMN05660742_101349"/>
<gene>
    <name evidence="1" type="ORF">SAMN05660742_101349</name>
</gene>
<dbReference type="AlphaFoldDB" id="A0A1H6UK54"/>
<dbReference type="PANTHER" id="PTHR33747:SF1">
    <property type="entry name" value="ADENYLATE CYCLASE-ASSOCIATED CAP C-TERMINAL DOMAIN-CONTAINING PROTEIN"/>
    <property type="match status" value="1"/>
</dbReference>
<evidence type="ECO:0000313" key="1">
    <source>
        <dbReference type="EMBL" id="SEI88565.1"/>
    </source>
</evidence>
<reference evidence="1 2" key="1">
    <citation type="submission" date="2016-10" db="EMBL/GenBank/DDBJ databases">
        <authorList>
            <person name="de Groot N.N."/>
        </authorList>
    </citation>
    <scope>NUCLEOTIDE SEQUENCE [LARGE SCALE GENOMIC DNA]</scope>
    <source>
        <strain evidence="1 2">DSM 2179</strain>
    </source>
</reference>
<proteinExistence type="predicted"/>
<dbReference type="Pfam" id="PF02810">
    <property type="entry name" value="SEC-C"/>
    <property type="match status" value="1"/>
</dbReference>
<organism evidence="1 2">
    <name type="scientific">Propionispira arboris</name>
    <dbReference type="NCBI Taxonomy" id="84035"/>
    <lineage>
        <taxon>Bacteria</taxon>
        <taxon>Bacillati</taxon>
        <taxon>Bacillota</taxon>
        <taxon>Negativicutes</taxon>
        <taxon>Selenomonadales</taxon>
        <taxon>Selenomonadaceae</taxon>
        <taxon>Propionispira</taxon>
    </lineage>
</organism>
<dbReference type="Proteomes" id="UP000199662">
    <property type="component" value="Unassembled WGS sequence"/>
</dbReference>
<sequence length="407" mass="46732">MNDGKMNERDQLNQQMNHEWKGQLEKRRKAILRHQIPQNRRLVDALATMTKAELDDIRYNLCVQGISSLKKDELTKALAPVIEEFSHKWFVTIGIEQYNILTNLSKNYGLATNIDENDIRMDYMRCLGIIFNGEREGKQAWYLPDELLSVYTKLDNAEYKKAVSLNDEVSRLATGYLFYYGYLTYEQLYDKVMALMDKEDHLEFVDFMGVMINAGCWQGNVINVEAGMHYYTVMDPEKLASEQIMRKDIDFVELSYTQVYEAGEMNYIEATDQYKALAQFFMTVHSLPVLEAADVVGEIYIILQNGGKIGEMIEYIESVITMEDKKMAEVLLKLLLDFNSSSRQWLLKGHVSSELAVEKKTAAPVVAKQLPNNVVKFVPRSSVVGRNDLCPCGSGKKYKKCCLNKEI</sequence>
<dbReference type="SUPFAM" id="SSF103642">
    <property type="entry name" value="Sec-C motif"/>
    <property type="match status" value="1"/>
</dbReference>
<dbReference type="EMBL" id="FNZK01000001">
    <property type="protein sequence ID" value="SEI88565.1"/>
    <property type="molecule type" value="Genomic_DNA"/>
</dbReference>
<accession>A0A1H6UK54</accession>
<keyword evidence="2" id="KW-1185">Reference proteome</keyword>